<dbReference type="Pfam" id="PF11518">
    <property type="entry name" value="DUF3221"/>
    <property type="match status" value="1"/>
</dbReference>
<proteinExistence type="predicted"/>
<dbReference type="EMBL" id="JAGGMB010000002">
    <property type="protein sequence ID" value="MBP2076648.1"/>
    <property type="molecule type" value="Genomic_DNA"/>
</dbReference>
<dbReference type="InterPro" id="IPR021598">
    <property type="entry name" value="DUF3221"/>
</dbReference>
<dbReference type="AlphaFoldDB" id="A0A9X1CF61"/>
<dbReference type="Proteomes" id="UP001138793">
    <property type="component" value="Unassembled WGS sequence"/>
</dbReference>
<name>A0A9X1CF61_9BACI</name>
<keyword evidence="2" id="KW-1185">Reference proteome</keyword>
<evidence type="ECO:0000313" key="2">
    <source>
        <dbReference type="Proteomes" id="UP001138793"/>
    </source>
</evidence>
<organism evidence="1 2">
    <name type="scientific">Oceanobacillus polygoni</name>
    <dbReference type="NCBI Taxonomy" id="1235259"/>
    <lineage>
        <taxon>Bacteria</taxon>
        <taxon>Bacillati</taxon>
        <taxon>Bacillota</taxon>
        <taxon>Bacilli</taxon>
        <taxon>Bacillales</taxon>
        <taxon>Bacillaceae</taxon>
        <taxon>Oceanobacillus</taxon>
    </lineage>
</organism>
<evidence type="ECO:0000313" key="1">
    <source>
        <dbReference type="EMBL" id="MBP2076648.1"/>
    </source>
</evidence>
<protein>
    <submittedName>
        <fullName evidence="1">Uncharacterized protein</fullName>
    </submittedName>
</protein>
<accession>A0A9X1CF61</accession>
<gene>
    <name evidence="1" type="ORF">J2Z64_000860</name>
</gene>
<sequence length="120" mass="13224">MVVSKEAQNHDSDHEYYDAISLSGAPKEVEAGQLVNVWYDGPIAESYPMQSKVGELEIVSSAQPDGSQLTEAEVLKIAIEDQSALVAVRLIAFDPASKQWQIEFIEIPQGDTFKVTIEDK</sequence>
<reference evidence="1" key="1">
    <citation type="submission" date="2021-03" db="EMBL/GenBank/DDBJ databases">
        <title>Genomic Encyclopedia of Type Strains, Phase IV (KMG-IV): sequencing the most valuable type-strain genomes for metagenomic binning, comparative biology and taxonomic classification.</title>
        <authorList>
            <person name="Goeker M."/>
        </authorList>
    </citation>
    <scope>NUCLEOTIDE SEQUENCE</scope>
    <source>
        <strain evidence="1">DSM 107338</strain>
    </source>
</reference>
<comment type="caution">
    <text evidence="1">The sequence shown here is derived from an EMBL/GenBank/DDBJ whole genome shotgun (WGS) entry which is preliminary data.</text>
</comment>